<proteinExistence type="inferred from homology"/>
<dbReference type="AlphaFoldDB" id="A0A449A8A4"/>
<dbReference type="InterPro" id="IPR012340">
    <property type="entry name" value="NA-bd_OB-fold"/>
</dbReference>
<feature type="binding site" evidence="4">
    <location>
        <position position="274"/>
    </location>
    <ligand>
        <name>S-adenosyl-L-methionine</name>
        <dbReference type="ChEBI" id="CHEBI:59789"/>
    </ligand>
</feature>
<dbReference type="GO" id="GO:0070041">
    <property type="term" value="F:rRNA (uridine-C5-)-methyltransferase activity"/>
    <property type="evidence" value="ECO:0007669"/>
    <property type="project" value="TreeGrafter"/>
</dbReference>
<dbReference type="Gene3D" id="2.40.50.140">
    <property type="entry name" value="Nucleic acid-binding proteins"/>
    <property type="match status" value="1"/>
</dbReference>
<feature type="domain" description="TRAM" evidence="5">
    <location>
        <begin position="1"/>
        <end position="61"/>
    </location>
</feature>
<dbReference type="RefSeq" id="WP_129687439.1">
    <property type="nucleotide sequence ID" value="NZ_LR214970.1"/>
</dbReference>
<keyword evidence="1 4" id="KW-0489">Methyltransferase</keyword>
<reference evidence="6 7" key="1">
    <citation type="submission" date="2019-01" db="EMBL/GenBank/DDBJ databases">
        <authorList>
            <consortium name="Pathogen Informatics"/>
        </authorList>
    </citation>
    <scope>NUCLEOTIDE SEQUENCE [LARGE SCALE GENOMIC DNA]</scope>
    <source>
        <strain evidence="6 7">NCTC10122</strain>
    </source>
</reference>
<dbReference type="PANTHER" id="PTHR11061">
    <property type="entry name" value="RNA M5U METHYLTRANSFERASE"/>
    <property type="match status" value="1"/>
</dbReference>
<name>A0A449A8A4_9BACT</name>
<dbReference type="PROSITE" id="PS50926">
    <property type="entry name" value="TRAM"/>
    <property type="match status" value="1"/>
</dbReference>
<dbReference type="NCBIfam" id="TIGR00479">
    <property type="entry name" value="rumA"/>
    <property type="match status" value="1"/>
</dbReference>
<dbReference type="Pfam" id="PF01938">
    <property type="entry name" value="TRAM"/>
    <property type="match status" value="1"/>
</dbReference>
<evidence type="ECO:0000256" key="2">
    <source>
        <dbReference type="ARBA" id="ARBA00022679"/>
    </source>
</evidence>
<dbReference type="Proteomes" id="UP000290942">
    <property type="component" value="Chromosome"/>
</dbReference>
<dbReference type="SUPFAM" id="SSF50249">
    <property type="entry name" value="Nucleic acid-binding proteins"/>
    <property type="match status" value="1"/>
</dbReference>
<accession>A0A449A8A4</accession>
<dbReference type="Gene3D" id="2.40.50.1070">
    <property type="match status" value="1"/>
</dbReference>
<evidence type="ECO:0000313" key="6">
    <source>
        <dbReference type="EMBL" id="VEU60488.1"/>
    </source>
</evidence>
<dbReference type="SUPFAM" id="SSF53335">
    <property type="entry name" value="S-adenosyl-L-methionine-dependent methyltransferases"/>
    <property type="match status" value="1"/>
</dbReference>
<dbReference type="InterPro" id="IPR029063">
    <property type="entry name" value="SAM-dependent_MTases_sf"/>
</dbReference>
<dbReference type="Pfam" id="PF05958">
    <property type="entry name" value="tRNA_U5-meth_tr"/>
    <property type="match status" value="1"/>
</dbReference>
<keyword evidence="2 4" id="KW-0808">Transferase</keyword>
<dbReference type="PROSITE" id="PS51687">
    <property type="entry name" value="SAM_MT_RNA_M5U"/>
    <property type="match status" value="1"/>
</dbReference>
<dbReference type="EMBL" id="LR214970">
    <property type="protein sequence ID" value="VEU60488.1"/>
    <property type="molecule type" value="Genomic_DNA"/>
</dbReference>
<evidence type="ECO:0000313" key="7">
    <source>
        <dbReference type="Proteomes" id="UP000290942"/>
    </source>
</evidence>
<dbReference type="EC" id="2.1.1.189" evidence="6"/>
<keyword evidence="3 4" id="KW-0949">S-adenosyl-L-methionine</keyword>
<evidence type="ECO:0000256" key="4">
    <source>
        <dbReference type="PROSITE-ProRule" id="PRU01024"/>
    </source>
</evidence>
<evidence type="ECO:0000256" key="3">
    <source>
        <dbReference type="ARBA" id="ARBA00022691"/>
    </source>
</evidence>
<dbReference type="InterPro" id="IPR002792">
    <property type="entry name" value="TRAM_dom"/>
</dbReference>
<dbReference type="GO" id="GO:0070475">
    <property type="term" value="P:rRNA base methylation"/>
    <property type="evidence" value="ECO:0007669"/>
    <property type="project" value="TreeGrafter"/>
</dbReference>
<dbReference type="FunFam" id="3.40.50.150:FF:000009">
    <property type="entry name" value="23S rRNA (Uracil(1939)-C(5))-methyltransferase RlmD"/>
    <property type="match status" value="1"/>
</dbReference>
<comment type="similarity">
    <text evidence="4">Belongs to the class I-like SAM-binding methyltransferase superfamily. RNA M5U methyltransferase family.</text>
</comment>
<dbReference type="PANTHER" id="PTHR11061:SF30">
    <property type="entry name" value="TRNA (URACIL(54)-C(5))-METHYLTRANSFERASE"/>
    <property type="match status" value="1"/>
</dbReference>
<feature type="binding site" evidence="4">
    <location>
        <position position="324"/>
    </location>
    <ligand>
        <name>S-adenosyl-L-methionine</name>
        <dbReference type="ChEBI" id="CHEBI:59789"/>
    </ligand>
</feature>
<protein>
    <submittedName>
        <fullName evidence="6">tRNA (Uracil-5-)-methyltransferase related enzyme</fullName>
        <ecNumber evidence="6">2.1.1.189</ecNumber>
    </submittedName>
</protein>
<dbReference type="CDD" id="cd02440">
    <property type="entry name" value="AdoMet_MTases"/>
    <property type="match status" value="1"/>
</dbReference>
<sequence>MNFQNEILLNIKIENLSYEGLGTYRNEDNFPYFIENALPGEIVDIQIKKKNSRFAFCKVIKYHKFSPQRNFNANDKLMQSGSASIAMLNYDDQLKFKQDYVKFLFKRNIHFDDIKNILENPSPWEYRNKLTVFVNFIDNKIVLGLYEKNTHNIIEQDNYDLALKPIQLIFEWISKNINNYPLIKKQVKFIESITVRHSNFSNQSLVIINSSNLVDIPHEFINDLINSNTSVVNIIQNMKNNTKISSEKYLNNSTFIIDQIGEFQYKINWNSFFQVNNYQVNNLYNLLLNNLNLKPNSIVIDAYSGIGSISLKLAKASKFVYGLEIIKEAVDNAVENAKLNIIDNVKFICGDVNKTIKNINKNVDVIVVDPPRSGISDVFMKSIIEIAPKTIGYISCDVKTMCRDIAILMQEGYQLNFLQPCDMFSQTHHIECVGILNKVAS</sequence>
<feature type="binding site" evidence="4">
    <location>
        <position position="303"/>
    </location>
    <ligand>
        <name>S-adenosyl-L-methionine</name>
        <dbReference type="ChEBI" id="CHEBI:59789"/>
    </ligand>
</feature>
<feature type="binding site" evidence="4">
    <location>
        <position position="369"/>
    </location>
    <ligand>
        <name>S-adenosyl-L-methionine</name>
        <dbReference type="ChEBI" id="CHEBI:59789"/>
    </ligand>
</feature>
<evidence type="ECO:0000256" key="1">
    <source>
        <dbReference type="ARBA" id="ARBA00022603"/>
    </source>
</evidence>
<gene>
    <name evidence="6" type="primary">trmA</name>
    <name evidence="6" type="ORF">NCTC10122_00076</name>
</gene>
<dbReference type="InterPro" id="IPR010280">
    <property type="entry name" value="U5_MeTrfase_fam"/>
</dbReference>
<feature type="active site" description="Nucleophile" evidence="4">
    <location>
        <position position="396"/>
    </location>
</feature>
<dbReference type="Gene3D" id="3.40.50.150">
    <property type="entry name" value="Vaccinia Virus protein VP39"/>
    <property type="match status" value="1"/>
</dbReference>
<evidence type="ECO:0000259" key="5">
    <source>
        <dbReference type="PROSITE" id="PS50926"/>
    </source>
</evidence>
<organism evidence="6 7">
    <name type="scientific">Mycoplasmopsis bovigenitalium</name>
    <dbReference type="NCBI Taxonomy" id="2112"/>
    <lineage>
        <taxon>Bacteria</taxon>
        <taxon>Bacillati</taxon>
        <taxon>Mycoplasmatota</taxon>
        <taxon>Mycoplasmoidales</taxon>
        <taxon>Metamycoplasmataceae</taxon>
        <taxon>Mycoplasmopsis</taxon>
    </lineage>
</organism>